<dbReference type="PANTHER" id="PTHR13900:SF0">
    <property type="entry name" value="TRANSCRIPTION INITIATION FACTOR TFIID SUBUNIT 1"/>
    <property type="match status" value="1"/>
</dbReference>
<keyword evidence="10" id="KW-1185">Reference proteome</keyword>
<dbReference type="GO" id="GO:0051123">
    <property type="term" value="P:RNA polymerase II preinitiation complex assembly"/>
    <property type="evidence" value="ECO:0007669"/>
    <property type="project" value="TreeGrafter"/>
</dbReference>
<comment type="caution">
    <text evidence="9">The sequence shown here is derived from an EMBL/GenBank/DDBJ whole genome shotgun (WGS) entry which is preliminary data.</text>
</comment>
<evidence type="ECO:0000256" key="1">
    <source>
        <dbReference type="ARBA" id="ARBA00004123"/>
    </source>
</evidence>
<dbReference type="InterPro" id="IPR040240">
    <property type="entry name" value="TAF1"/>
</dbReference>
<accession>A0AAD5R8M2</accession>
<dbReference type="Pfam" id="PF00439">
    <property type="entry name" value="Bromodomain"/>
    <property type="match status" value="2"/>
</dbReference>
<feature type="region of interest" description="Disordered" evidence="7">
    <location>
        <begin position="439"/>
        <end position="476"/>
    </location>
</feature>
<organism evidence="9 10">
    <name type="scientific">Parelaphostrongylus tenuis</name>
    <name type="common">Meningeal worm</name>
    <dbReference type="NCBI Taxonomy" id="148309"/>
    <lineage>
        <taxon>Eukaryota</taxon>
        <taxon>Metazoa</taxon>
        <taxon>Ecdysozoa</taxon>
        <taxon>Nematoda</taxon>
        <taxon>Chromadorea</taxon>
        <taxon>Rhabditida</taxon>
        <taxon>Rhabditina</taxon>
        <taxon>Rhabditomorpha</taxon>
        <taxon>Strongyloidea</taxon>
        <taxon>Metastrongylidae</taxon>
        <taxon>Parelaphostrongylus</taxon>
    </lineage>
</organism>
<dbReference type="GO" id="GO:0016251">
    <property type="term" value="F:RNA polymerase II general transcription initiation factor activity"/>
    <property type="evidence" value="ECO:0007669"/>
    <property type="project" value="InterPro"/>
</dbReference>
<dbReference type="GO" id="GO:0004402">
    <property type="term" value="F:histone acetyltransferase activity"/>
    <property type="evidence" value="ECO:0007669"/>
    <property type="project" value="InterPro"/>
</dbReference>
<evidence type="ECO:0000256" key="5">
    <source>
        <dbReference type="PROSITE-ProRule" id="PRU00035"/>
    </source>
</evidence>
<dbReference type="Pfam" id="PF12157">
    <property type="entry name" value="DUF3591"/>
    <property type="match status" value="1"/>
</dbReference>
<feature type="compositionally biased region" description="Basic and acidic residues" evidence="7">
    <location>
        <begin position="684"/>
        <end position="695"/>
    </location>
</feature>
<dbReference type="InterPro" id="IPR018359">
    <property type="entry name" value="Bromodomain_CS"/>
</dbReference>
<comment type="similarity">
    <text evidence="2">Belongs to the TAF1 family.</text>
</comment>
<name>A0AAD5R8M2_PARTN</name>
<dbReference type="GO" id="GO:0017025">
    <property type="term" value="F:TBP-class protein binding"/>
    <property type="evidence" value="ECO:0007669"/>
    <property type="project" value="InterPro"/>
</dbReference>
<evidence type="ECO:0000256" key="4">
    <source>
        <dbReference type="ARBA" id="ARBA00023242"/>
    </source>
</evidence>
<feature type="domain" description="Bromo" evidence="8">
    <location>
        <begin position="788"/>
        <end position="858"/>
    </location>
</feature>
<dbReference type="Proteomes" id="UP001196413">
    <property type="component" value="Unassembled WGS sequence"/>
</dbReference>
<gene>
    <name evidence="9" type="ORF">KIN20_033759</name>
</gene>
<keyword evidence="6" id="KW-0175">Coiled coil</keyword>
<dbReference type="InterPro" id="IPR036427">
    <property type="entry name" value="Bromodomain-like_sf"/>
</dbReference>
<dbReference type="CDD" id="cd05511">
    <property type="entry name" value="Bromo_TFIID"/>
    <property type="match status" value="1"/>
</dbReference>
<dbReference type="AlphaFoldDB" id="A0AAD5R8M2"/>
<dbReference type="SMART" id="SM00297">
    <property type="entry name" value="BROMO"/>
    <property type="match status" value="2"/>
</dbReference>
<proteinExistence type="inferred from homology"/>
<evidence type="ECO:0000259" key="8">
    <source>
        <dbReference type="PROSITE" id="PS50014"/>
    </source>
</evidence>
<keyword evidence="4" id="KW-0539">Nucleus</keyword>
<dbReference type="InterPro" id="IPR022591">
    <property type="entry name" value="TAF1_HAT_dom"/>
</dbReference>
<feature type="region of interest" description="Disordered" evidence="7">
    <location>
        <begin position="552"/>
        <end position="745"/>
    </location>
</feature>
<dbReference type="InterPro" id="IPR001487">
    <property type="entry name" value="Bromodomain"/>
</dbReference>
<comment type="subcellular location">
    <subcellularLocation>
        <location evidence="1">Nucleus</location>
    </subcellularLocation>
</comment>
<evidence type="ECO:0000256" key="6">
    <source>
        <dbReference type="SAM" id="Coils"/>
    </source>
</evidence>
<evidence type="ECO:0000256" key="7">
    <source>
        <dbReference type="SAM" id="MobiDB-lite"/>
    </source>
</evidence>
<dbReference type="GO" id="GO:0005669">
    <property type="term" value="C:transcription factor TFIID complex"/>
    <property type="evidence" value="ECO:0007669"/>
    <property type="project" value="InterPro"/>
</dbReference>
<dbReference type="PROSITE" id="PS00633">
    <property type="entry name" value="BROMODOMAIN_1"/>
    <property type="match status" value="1"/>
</dbReference>
<dbReference type="Gene3D" id="1.20.920.10">
    <property type="entry name" value="Bromodomain-like"/>
    <property type="match status" value="2"/>
</dbReference>
<dbReference type="PANTHER" id="PTHR13900">
    <property type="entry name" value="TRANSCRIPTION INITIATION FACTOR TFIID"/>
    <property type="match status" value="1"/>
</dbReference>
<sequence length="1122" mass="127297">MASRIKNYYKKKPGKDVDPDFEYGDMAYLHNVPFLGQLQPGQAMQSIENNLYRAPIYQHSPQYTDYLLIRNRNGWFIRPCPPVFLVGQECPLYEVPSPNSKRATIFVRDFLLAFIYRLFWASEHRPRRLKMDDIKAAFPHYAESSVRKRLKQCSDFKRLGTGPDQNYWVLRPEFRLPSKEEVLAMVTPEMCCAQYSMLAAEQRLKDAGYGEKYFFTPENEDDSDDQVTIEDEIKCAPWNTTRAFLSSMRGKCLLDQTGIADPTGCGQGFSYVRVSQKPQKDDTPAMPKRLVTGTNADLRKLPLKEAKEICRDYGVREEEINALSRWEIIDVIRTLSTQAAKAKADSSGDHGNVSGMARFARGNIRFNFADMQEKYKKHCQHVFDLQNQTLANPEALSTDEGSSGEDSDNEELATRLETMLQANKGKKHISMSERARMEFENEEKERQDLKRMVHGDTAGKGEKDKKEATAEEKKNVSKIGEDLAASASKISGITANQKLKIYRTMKNPDGTESTRVEVVTRPQLIEAYTRIRMTKDENFIEVYAQMDEQFKEERRKQKRRLQDQLRRIRRNEEKGKTGHPPQRAVEKKPIPIKPNLQKMRCSACHGTGHMKTNKNCPLYGKDPVKTSNKDAGSGTSDGDEEPSSLTGELVAVEGTKVKISRKVINTHEQSGKKKKPKSSLSRNLSDDSAKNREDDLICSSDAGEGTSPPILVKQEREQEFDSDFEQPVTPTIRPRQNASVSAGSAKRRISTLPEEDYLQGPHKSVQRIRADPKVTMGTLLTEIVNELKTIPGSEHLMFAVNAKKVKDYYDIVKNPMDLQKIKNKISDNKYELRQEFLLDVKRMLDNSRLYNGDNHVITDAAKKMFELASKRLVEKEQQLMKLEKAINPLLDDNDRVGFGFVLEKIVQACKNIPKSVPFHNKVDAKKVPFYYEKVSRPMDLGTIEANVKAYRYVTVQGFRNDIHQHSYVGVIISVPLDPENSELYNGSAERSSYTAKAAEIVALADKMLADHAVQLSELEANINGFDLNIGEVEQEIEDAMANEDEMSEAEECGVLVDDLALSGNELEDEEMDESVWTNELLMSSMHSFGQLNNDLALSDSDDEERMEAIKRGDTADNLLDSF</sequence>
<dbReference type="EMBL" id="JAHQIW010007038">
    <property type="protein sequence ID" value="KAJ1371757.1"/>
    <property type="molecule type" value="Genomic_DNA"/>
</dbReference>
<reference evidence="9" key="1">
    <citation type="submission" date="2021-06" db="EMBL/GenBank/DDBJ databases">
        <title>Parelaphostrongylus tenuis whole genome reference sequence.</title>
        <authorList>
            <person name="Garwood T.J."/>
            <person name="Larsen P.A."/>
            <person name="Fountain-Jones N.M."/>
            <person name="Garbe J.R."/>
            <person name="Macchietto M.G."/>
            <person name="Kania S.A."/>
            <person name="Gerhold R.W."/>
            <person name="Richards J.E."/>
            <person name="Wolf T.M."/>
        </authorList>
    </citation>
    <scope>NUCLEOTIDE SEQUENCE</scope>
    <source>
        <strain evidence="9">MNPRO001-30</strain>
        <tissue evidence="9">Meninges</tissue>
    </source>
</reference>
<protein>
    <recommendedName>
        <fullName evidence="8">Bromo domain-containing protein</fullName>
    </recommendedName>
</protein>
<feature type="domain" description="Bromo" evidence="8">
    <location>
        <begin position="910"/>
        <end position="962"/>
    </location>
</feature>
<evidence type="ECO:0000313" key="10">
    <source>
        <dbReference type="Proteomes" id="UP001196413"/>
    </source>
</evidence>
<evidence type="ECO:0000256" key="3">
    <source>
        <dbReference type="ARBA" id="ARBA00023117"/>
    </source>
</evidence>
<dbReference type="PROSITE" id="PS50014">
    <property type="entry name" value="BROMODOMAIN_2"/>
    <property type="match status" value="2"/>
</dbReference>
<evidence type="ECO:0000256" key="2">
    <source>
        <dbReference type="ARBA" id="ARBA00009064"/>
    </source>
</evidence>
<dbReference type="PRINTS" id="PR00503">
    <property type="entry name" value="BROMODOMAIN"/>
</dbReference>
<dbReference type="SUPFAM" id="SSF47370">
    <property type="entry name" value="Bromodomain"/>
    <property type="match status" value="2"/>
</dbReference>
<evidence type="ECO:0000313" key="9">
    <source>
        <dbReference type="EMBL" id="KAJ1371757.1"/>
    </source>
</evidence>
<feature type="compositionally biased region" description="Basic and acidic residues" evidence="7">
    <location>
        <begin position="552"/>
        <end position="576"/>
    </location>
</feature>
<feature type="coiled-coil region" evidence="6">
    <location>
        <begin position="1015"/>
        <end position="1049"/>
    </location>
</feature>
<keyword evidence="3 5" id="KW-0103">Bromodomain</keyword>